<keyword evidence="3" id="KW-0808">Transferase</keyword>
<keyword evidence="2 4" id="KW-0489">Methyltransferase</keyword>
<evidence type="ECO:0000256" key="2">
    <source>
        <dbReference type="ARBA" id="ARBA00022603"/>
    </source>
</evidence>
<dbReference type="EMBL" id="WJQU01000002">
    <property type="protein sequence ID" value="KAJ6644447.1"/>
    <property type="molecule type" value="Genomic_DNA"/>
</dbReference>
<dbReference type="InterPro" id="IPR051419">
    <property type="entry name" value="Lys/N-term_MeTrsfase_sf"/>
</dbReference>
<dbReference type="SUPFAM" id="SSF53335">
    <property type="entry name" value="S-adenosyl-L-methionine-dependent methyltransferases"/>
    <property type="match status" value="1"/>
</dbReference>
<dbReference type="Gene3D" id="3.40.50.150">
    <property type="entry name" value="Vaccinia Virus protein VP39"/>
    <property type="match status" value="1"/>
</dbReference>
<accession>A0A9Q0N760</accession>
<keyword evidence="5" id="KW-1185">Reference proteome</keyword>
<dbReference type="PANTHER" id="PTHR12176">
    <property type="entry name" value="SAM-DEPENDENT METHYLTRANSFERASE SUPERFAMILY PROTEIN"/>
    <property type="match status" value="1"/>
</dbReference>
<dbReference type="GO" id="GO:0032259">
    <property type="term" value="P:methylation"/>
    <property type="evidence" value="ECO:0007669"/>
    <property type="project" value="UniProtKB-KW"/>
</dbReference>
<dbReference type="AlphaFoldDB" id="A0A9Q0N760"/>
<evidence type="ECO:0000256" key="1">
    <source>
        <dbReference type="ARBA" id="ARBA00008361"/>
    </source>
</evidence>
<reference evidence="4" key="1">
    <citation type="submission" date="2022-07" db="EMBL/GenBank/DDBJ databases">
        <authorList>
            <person name="Trinca V."/>
            <person name="Uliana J.V.C."/>
            <person name="Torres T.T."/>
            <person name="Ward R.J."/>
            <person name="Monesi N."/>
        </authorList>
    </citation>
    <scope>NUCLEOTIDE SEQUENCE</scope>
    <source>
        <strain evidence="4">HSMRA1968</strain>
        <tissue evidence="4">Whole embryos</tissue>
    </source>
</reference>
<gene>
    <name evidence="4" type="primary">EEF1AKMT4</name>
    <name evidence="4" type="ORF">Bhyg_09416</name>
</gene>
<dbReference type="GO" id="GO:0008168">
    <property type="term" value="F:methyltransferase activity"/>
    <property type="evidence" value="ECO:0007669"/>
    <property type="project" value="UniProtKB-KW"/>
</dbReference>
<evidence type="ECO:0000313" key="5">
    <source>
        <dbReference type="Proteomes" id="UP001151699"/>
    </source>
</evidence>
<dbReference type="InterPro" id="IPR029063">
    <property type="entry name" value="SAM-dependent_MTases_sf"/>
</dbReference>
<dbReference type="PANTHER" id="PTHR12176:SF80">
    <property type="entry name" value="EEF1A LYSINE METHYLTRANSFERASE 4"/>
    <property type="match status" value="1"/>
</dbReference>
<sequence>MAFIPCENSDYHSLNYWNNRFAQEENYEWCGGYSSFQSLFNRYVPKTDSILIVGNGNSNLPIDLYNDSYQFITSMDFAETSIDKLSSKSPPQINYVCADMRFMKFDRFFDTIVEKSALDVLFTKDSSPWSVSEATDSDVKNTLNAVKSCLKSDGQFISITFAEPFFRKKYLINFWNNLAVEKFGTMFHYYFILCKS</sequence>
<comment type="caution">
    <text evidence="4">The sequence shown here is derived from an EMBL/GenBank/DDBJ whole genome shotgun (WGS) entry which is preliminary data.</text>
</comment>
<comment type="similarity">
    <text evidence="1">Belongs to the methyltransferase superfamily.</text>
</comment>
<protein>
    <submittedName>
        <fullName evidence="4">EEF1A lysine methyltransferase 4</fullName>
    </submittedName>
</protein>
<proteinExistence type="inferred from homology"/>
<evidence type="ECO:0000256" key="3">
    <source>
        <dbReference type="ARBA" id="ARBA00022679"/>
    </source>
</evidence>
<name>A0A9Q0N760_9DIPT</name>
<evidence type="ECO:0000313" key="4">
    <source>
        <dbReference type="EMBL" id="KAJ6644447.1"/>
    </source>
</evidence>
<dbReference type="Proteomes" id="UP001151699">
    <property type="component" value="Chromosome B"/>
</dbReference>
<dbReference type="OrthoDB" id="411785at2759"/>
<organism evidence="4 5">
    <name type="scientific">Pseudolycoriella hygida</name>
    <dbReference type="NCBI Taxonomy" id="35572"/>
    <lineage>
        <taxon>Eukaryota</taxon>
        <taxon>Metazoa</taxon>
        <taxon>Ecdysozoa</taxon>
        <taxon>Arthropoda</taxon>
        <taxon>Hexapoda</taxon>
        <taxon>Insecta</taxon>
        <taxon>Pterygota</taxon>
        <taxon>Neoptera</taxon>
        <taxon>Endopterygota</taxon>
        <taxon>Diptera</taxon>
        <taxon>Nematocera</taxon>
        <taxon>Sciaroidea</taxon>
        <taxon>Sciaridae</taxon>
        <taxon>Pseudolycoriella</taxon>
    </lineage>
</organism>